<sequence>MVELFGHLAEHRELSVHLLDVSDGRLHPANSELRGVIEAHFTHSMEALGADQPVDTDTTATFLVGGLMAMLVAWLAEPQCTSEQLASAFSRLVPSWLAANPEFDRPLRITSRTSAPG</sequence>
<protein>
    <submittedName>
        <fullName evidence="1">TetR-like C-terminal domain-containing protein</fullName>
    </submittedName>
</protein>
<accession>A0ABU4AWI6</accession>
<name>A0ABU4AWI6_9NOCA</name>
<proteinExistence type="predicted"/>
<keyword evidence="2" id="KW-1185">Reference proteome</keyword>
<gene>
    <name evidence="1" type="ORF">R3P95_08535</name>
</gene>
<reference evidence="1 2" key="1">
    <citation type="submission" date="2023-10" db="EMBL/GenBank/DDBJ databases">
        <title>Development of a sustainable strategy for remediation of hydrocarbon-contaminated territories based on the waste exchange concept.</title>
        <authorList>
            <person name="Krivoruchko A."/>
        </authorList>
    </citation>
    <scope>NUCLEOTIDE SEQUENCE [LARGE SCALE GENOMIC DNA]</scope>
    <source>
        <strain evidence="1 2">IEGM 1322</strain>
    </source>
</reference>
<dbReference type="Proteomes" id="UP001185899">
    <property type="component" value="Unassembled WGS sequence"/>
</dbReference>
<evidence type="ECO:0000313" key="1">
    <source>
        <dbReference type="EMBL" id="MDV6230592.1"/>
    </source>
</evidence>
<dbReference type="EMBL" id="JAWLKE010000003">
    <property type="protein sequence ID" value="MDV6230592.1"/>
    <property type="molecule type" value="Genomic_DNA"/>
</dbReference>
<organism evidence="1 2">
    <name type="scientific">Rhodococcus cercidiphylli</name>
    <dbReference type="NCBI Taxonomy" id="489916"/>
    <lineage>
        <taxon>Bacteria</taxon>
        <taxon>Bacillati</taxon>
        <taxon>Actinomycetota</taxon>
        <taxon>Actinomycetes</taxon>
        <taxon>Mycobacteriales</taxon>
        <taxon>Nocardiaceae</taxon>
        <taxon>Rhodococcus</taxon>
    </lineage>
</organism>
<evidence type="ECO:0000313" key="2">
    <source>
        <dbReference type="Proteomes" id="UP001185899"/>
    </source>
</evidence>
<comment type="caution">
    <text evidence="1">The sequence shown here is derived from an EMBL/GenBank/DDBJ whole genome shotgun (WGS) entry which is preliminary data.</text>
</comment>